<dbReference type="Pfam" id="PF00359">
    <property type="entry name" value="PTS_EIIA_2"/>
    <property type="match status" value="1"/>
</dbReference>
<comment type="caution">
    <text evidence="6">The sequence shown here is derived from an EMBL/GenBank/DDBJ whole genome shotgun (WGS) entry which is preliminary data.</text>
</comment>
<organism evidence="6 7">
    <name type="scientific">Thalassobacillus devorans</name>
    <dbReference type="NCBI Taxonomy" id="279813"/>
    <lineage>
        <taxon>Bacteria</taxon>
        <taxon>Bacillati</taxon>
        <taxon>Bacillota</taxon>
        <taxon>Bacilli</taxon>
        <taxon>Bacillales</taxon>
        <taxon>Bacillaceae</taxon>
        <taxon>Thalassobacillus</taxon>
    </lineage>
</organism>
<dbReference type="Gene3D" id="3.40.930.10">
    <property type="entry name" value="Mannitol-specific EII, Chain A"/>
    <property type="match status" value="1"/>
</dbReference>
<dbReference type="InterPro" id="IPR036634">
    <property type="entry name" value="PRD_sf"/>
</dbReference>
<dbReference type="InterPro" id="IPR036095">
    <property type="entry name" value="PTS_EIIB-like_sf"/>
</dbReference>
<dbReference type="InterPro" id="IPR036390">
    <property type="entry name" value="WH_DNA-bd_sf"/>
</dbReference>
<keyword evidence="2" id="KW-0677">Repeat</keyword>
<name>A0ABQ1NU91_9BACI</name>
<dbReference type="Gene3D" id="3.40.50.2300">
    <property type="match status" value="1"/>
</dbReference>
<dbReference type="SUPFAM" id="SSF46785">
    <property type="entry name" value="Winged helix' DNA-binding domain"/>
    <property type="match status" value="1"/>
</dbReference>
<dbReference type="InterPro" id="IPR050661">
    <property type="entry name" value="BglG_antiterminators"/>
</dbReference>
<dbReference type="PANTHER" id="PTHR30185">
    <property type="entry name" value="CRYPTIC BETA-GLUCOSIDE BGL OPERON ANTITERMINATOR"/>
    <property type="match status" value="1"/>
</dbReference>
<dbReference type="PROSITE" id="PS00372">
    <property type="entry name" value="PTS_EIIA_TYPE_2_HIS"/>
    <property type="match status" value="1"/>
</dbReference>
<dbReference type="SUPFAM" id="SSF52794">
    <property type="entry name" value="PTS system IIB component-like"/>
    <property type="match status" value="1"/>
</dbReference>
<dbReference type="RefSeq" id="WP_062441586.1">
    <property type="nucleotide sequence ID" value="NZ_BMCJ01000002.1"/>
</dbReference>
<dbReference type="InterPro" id="IPR011608">
    <property type="entry name" value="PRD"/>
</dbReference>
<dbReference type="InterPro" id="IPR013011">
    <property type="entry name" value="PTS_EIIB_2"/>
</dbReference>
<dbReference type="InterPro" id="IPR016152">
    <property type="entry name" value="PTrfase/Anion_transptr"/>
</dbReference>
<dbReference type="PANTHER" id="PTHR30185:SF9">
    <property type="entry name" value="MANNITOL-SPECIFIC PHOSPHOTRANSFERASE ENZYME IIA COMPONENT"/>
    <property type="match status" value="1"/>
</dbReference>
<proteinExistence type="predicted"/>
<dbReference type="Gene3D" id="1.10.10.10">
    <property type="entry name" value="Winged helix-like DNA-binding domain superfamily/Winged helix DNA-binding domain"/>
    <property type="match status" value="2"/>
</dbReference>
<accession>A0ABQ1NU91</accession>
<protein>
    <submittedName>
        <fullName evidence="6">Transcriptional antiterminator</fullName>
    </submittedName>
</protein>
<dbReference type="EMBL" id="BMCJ01000002">
    <property type="protein sequence ID" value="GGC83455.1"/>
    <property type="molecule type" value="Genomic_DNA"/>
</dbReference>
<evidence type="ECO:0000256" key="1">
    <source>
        <dbReference type="ARBA" id="ARBA00022679"/>
    </source>
</evidence>
<feature type="domain" description="PTS EIIB type-2" evidence="4">
    <location>
        <begin position="418"/>
        <end position="508"/>
    </location>
</feature>
<dbReference type="PROSITE" id="PS51372">
    <property type="entry name" value="PRD_2"/>
    <property type="match status" value="2"/>
</dbReference>
<dbReference type="Proteomes" id="UP000619534">
    <property type="component" value="Unassembled WGS sequence"/>
</dbReference>
<feature type="domain" description="PRD" evidence="5">
    <location>
        <begin position="306"/>
        <end position="413"/>
    </location>
</feature>
<dbReference type="InterPro" id="IPR036388">
    <property type="entry name" value="WH-like_DNA-bd_sf"/>
</dbReference>
<evidence type="ECO:0000256" key="2">
    <source>
        <dbReference type="ARBA" id="ARBA00022737"/>
    </source>
</evidence>
<feature type="domain" description="PTS EIIA type-2" evidence="3">
    <location>
        <begin position="558"/>
        <end position="701"/>
    </location>
</feature>
<feature type="domain" description="PRD" evidence="5">
    <location>
        <begin position="195"/>
        <end position="300"/>
    </location>
</feature>
<evidence type="ECO:0000259" key="4">
    <source>
        <dbReference type="PROSITE" id="PS51099"/>
    </source>
</evidence>
<dbReference type="InterPro" id="IPR002178">
    <property type="entry name" value="PTS_EIIA_type-2_dom"/>
</dbReference>
<dbReference type="SUPFAM" id="SSF55804">
    <property type="entry name" value="Phoshotransferase/anion transport protein"/>
    <property type="match status" value="1"/>
</dbReference>
<dbReference type="Pfam" id="PF08279">
    <property type="entry name" value="HTH_11"/>
    <property type="match status" value="1"/>
</dbReference>
<dbReference type="CDD" id="cd00211">
    <property type="entry name" value="PTS_IIA_fru"/>
    <property type="match status" value="1"/>
</dbReference>
<evidence type="ECO:0000259" key="3">
    <source>
        <dbReference type="PROSITE" id="PS51094"/>
    </source>
</evidence>
<dbReference type="Gene3D" id="1.10.1790.10">
    <property type="entry name" value="PRD domain"/>
    <property type="match status" value="2"/>
</dbReference>
<keyword evidence="7" id="KW-1185">Reference proteome</keyword>
<keyword evidence="1" id="KW-0808">Transferase</keyword>
<reference evidence="7" key="1">
    <citation type="journal article" date="2019" name="Int. J. Syst. Evol. Microbiol.">
        <title>The Global Catalogue of Microorganisms (GCM) 10K type strain sequencing project: providing services to taxonomists for standard genome sequencing and annotation.</title>
        <authorList>
            <consortium name="The Broad Institute Genomics Platform"/>
            <consortium name="The Broad Institute Genome Sequencing Center for Infectious Disease"/>
            <person name="Wu L."/>
            <person name="Ma J."/>
        </authorList>
    </citation>
    <scope>NUCLEOTIDE SEQUENCE [LARGE SCALE GENOMIC DNA]</scope>
    <source>
        <strain evidence="7">CCM 7282</strain>
    </source>
</reference>
<gene>
    <name evidence="6" type="ORF">GCM10007216_12610</name>
</gene>
<evidence type="ECO:0000313" key="6">
    <source>
        <dbReference type="EMBL" id="GGC83455.1"/>
    </source>
</evidence>
<dbReference type="Pfam" id="PF00874">
    <property type="entry name" value="PRD"/>
    <property type="match status" value="2"/>
</dbReference>
<sequence>MVLDERRASILKLFYETESPITTSSLEKKLGVSQRTIYYDIQQINNWLEQQGIESIKRKHGAGFFLTEEARTKLPHQAQWSNEWGYQYSQEERRILLMIYLLTAKRPSSMKMFIELVNASRGTIVKDLKQIKQHFEKHSIQLDYQPNKGYMITGQETAKRQILSDLVAEVYVKQEAEVLKEQVHHLLLSHGESADQDTELQERIKNHLYEMEELLHLTFTEETVELLSIQILITLKRLDTAPSLKVDQEEKEVLRTTKAFQVAKEIIEKLHAKDNSSIPEDEICFIAMNILGAKVHRDDFSSDSEKELEGLRNVVKRMINDFQAHACIIFDDREGLEDNLIAHIKPTYYRLKYGVKIANELAESIQENYSELIHLTRKVMIHLEYFVGVEIPDEEIAYIALHFGGWLKREKKQVPADYQAIIVCENGIGTSNMLKSQLENLLSGIKITQTFSMREFEAQKDELDVDIIFSTNFIKEKDVPVIHVPAILSNTDKEYVMQELNKHLSYQGKQKNEAEKLIAIIERHATIHDRDRLLQDLEGYAPKNSSAGKERHSPVLQELLTSDTIQFKEKAADWMQAIKIAAQPLVDKNFIHASYVDAMIENVNEFGPYIVIAPKIAIPHARPEAGVGRLGMSLLKLEEPVGFSEQEKHQANLVIVLAAIDNETHLKALSQLTTMLSEDGNIDKILNSQDKNEITNLIETYSH</sequence>
<dbReference type="PROSITE" id="PS51099">
    <property type="entry name" value="PTS_EIIB_TYPE_2"/>
    <property type="match status" value="1"/>
</dbReference>
<evidence type="ECO:0000313" key="7">
    <source>
        <dbReference type="Proteomes" id="UP000619534"/>
    </source>
</evidence>
<dbReference type="PROSITE" id="PS51094">
    <property type="entry name" value="PTS_EIIA_TYPE_2"/>
    <property type="match status" value="1"/>
</dbReference>
<dbReference type="SUPFAM" id="SSF63520">
    <property type="entry name" value="PTS-regulatory domain, PRD"/>
    <property type="match status" value="2"/>
</dbReference>
<evidence type="ECO:0000259" key="5">
    <source>
        <dbReference type="PROSITE" id="PS51372"/>
    </source>
</evidence>
<dbReference type="InterPro" id="IPR013196">
    <property type="entry name" value="HTH_11"/>
</dbReference>
<dbReference type="CDD" id="cd05568">
    <property type="entry name" value="PTS_IIB_bgl_like"/>
    <property type="match status" value="1"/>
</dbReference>